<evidence type="ECO:0000313" key="3">
    <source>
        <dbReference type="Proteomes" id="UP000694941"/>
    </source>
</evidence>
<feature type="region of interest" description="Disordered" evidence="1">
    <location>
        <begin position="98"/>
        <end position="177"/>
    </location>
</feature>
<sequence length="1522" mass="170283">MQSELEKQEKGFTSYVNGANASSFKKSVQSSCFVLNKTHGSRSHFCKRFQISCKGAGDVDESDKRNQRRNWDTTHYYIKTDTGSSISVHPLEEEYSYNDDFESSVSSEESDDQNLEGSFEINNLKRKTSSSDDSDEIEEIIEEGIIPSCDEESIDKKELRSDKTAPLSTLSSGNVNHHSVKYVGGKTNQWFDLQVDSEQKSKLQRILSAKRKESGTREEMPDEDRISSEVLQALKEENNSLINSSVDYRRQKLLSCTVKSDLKPENESLLARNSLASVFNKEDSVSQIIHHIGQLDTNNFYCRQQKNFLKSLEMIRSAVGNMETSAAASSSDSAHSENPALNEHQSDSKNQQMFFSQQNQGLMSQESSSKVASEYKSSEGNVINIDLELLSNWGHPDRIGLTEVQLYDSSGKLLDVKPMDVSVEGSGSVVGEVGNLVNGKTKTVKERHMWSCSFQEGKTVTIRFSLPSISASTQGTLDSYSNCKISAIKIWNFNHSIKDLNLGVRMARISVEGVVVFNGELHKGCGNQVFDYGQVIPIQLESLHQDTMQKFFDIQLEDTHHPETSSSDTGSPSMKQSFSEGNREQELQELAGHIEGSKNSTVTSSSLSFLPTSGTSCAAVWSESRKSSDPCCSSSTCINPNLVLPTNSTDGRNFSCKYDQDGKRRGSSEHVRNLPCQMNDRMERKPKQLESVPVKPAFGKVGIASNDKPSWLQTSESNEELFLESHKSNHSSSSYPARRVSMESLNLLDNRNDDLDVETHSRESSARYGRRAGRTPTPTSGSKITVGEESKSDRSMFRSVEHSRQRNSTDRVLEECWTSLNNFAQLHKGRLTTATAAEKDILDLYMQEERLKRQQVSSTTSDDKEMLQLVESDGTEVTDLNFSGDFFIPVLPEGKHLTINILTTWGDKHYVGLNGIEVFTHTGEPAPVEKIWGDPADINVLPEYSHDPRVVSNLIDGVYRTKDDMHLWLTPFTPGNSHYIFLKFLHPVRVAMIRIWNYNKSRIHSFRGARLVDMTLDDKLIFRGEINQACGGIQGGTEAFGDTILFTTDDDILEAISHHDQTFSEYVIDPSVATIEKPVERPQTASTGSGSDRPFTTANPPRQSQYRRGSLTGDNMNLLDSGKNKKFVGQCLILTLTASWGDLQTIGLTGLEVLDSCGEPVVLYPHMLSSSPVDSQNHLIRIIDGENMTMLEEHMWCTDFLEHCPPTITISFGQTLNVSGLRVWNYNLSQEDSYRGVKQMSVTLDGKLLSPTDGFLLRKGPGHCYFEYSQVVSFDGPPSFCNSNLLQLWRPRRSSDDVLSDYEAPVMPHGFVFQLHLLSTWGDLYYVGLNGLEVYDTSGKKIPLAENNIAAYPDSVNVLESISDDVRTPDKLIDGVNNTSDACHMWLAPLLPDVLNHLYIIFDHPVMVSMIKLWNYAKTPSRGVREFGLLVDDLLVYNGILTQVRQGSGTVPYQTILFSTDKDIVNRERHTVIRNQDNNFDIKLTNDSGGKQKGRAKLVDQALRPTTGVTESPKRTVRSFYR</sequence>
<feature type="region of interest" description="Disordered" evidence="1">
    <location>
        <begin position="559"/>
        <end position="583"/>
    </location>
</feature>
<evidence type="ECO:0000259" key="2">
    <source>
        <dbReference type="Pfam" id="PF14652"/>
    </source>
</evidence>
<feature type="compositionally biased region" description="Basic and acidic residues" evidence="1">
    <location>
        <begin position="154"/>
        <end position="163"/>
    </location>
</feature>
<feature type="region of interest" description="Disordered" evidence="1">
    <location>
        <begin position="326"/>
        <end position="347"/>
    </location>
</feature>
<dbReference type="InterPro" id="IPR027859">
    <property type="entry name" value="KATNIP_dom"/>
</dbReference>
<feature type="region of interest" description="Disordered" evidence="1">
    <location>
        <begin position="751"/>
        <end position="806"/>
    </location>
</feature>
<dbReference type="InterPro" id="IPR026704">
    <property type="entry name" value="KATNIP"/>
</dbReference>
<evidence type="ECO:0000313" key="4">
    <source>
        <dbReference type="RefSeq" id="XP_022250479.1"/>
    </source>
</evidence>
<name>A0ABM1T3M3_LIMPO</name>
<feature type="compositionally biased region" description="Acidic residues" evidence="1">
    <location>
        <begin position="132"/>
        <end position="142"/>
    </location>
</feature>
<feature type="compositionally biased region" description="Polar residues" evidence="1">
    <location>
        <begin position="1083"/>
        <end position="1113"/>
    </location>
</feature>
<feature type="domain" description="KATNIP" evidence="2">
    <location>
        <begin position="387"/>
        <end position="578"/>
    </location>
</feature>
<feature type="compositionally biased region" description="Polar residues" evidence="1">
    <location>
        <begin position="564"/>
        <end position="580"/>
    </location>
</feature>
<dbReference type="PANTHER" id="PTHR21534">
    <property type="entry name" value="KATANIN-INTERACTING PROTEIN"/>
    <property type="match status" value="1"/>
</dbReference>
<proteinExistence type="predicted"/>
<accession>A0ABM1T3M3</accession>
<feature type="compositionally biased region" description="Basic and acidic residues" evidence="1">
    <location>
        <begin position="751"/>
        <end position="765"/>
    </location>
</feature>
<protein>
    <submittedName>
        <fullName evidence="4">Protein KIAA0556-like isoform X1</fullName>
    </submittedName>
</protein>
<gene>
    <name evidence="4" type="primary">LOC106466699</name>
</gene>
<reference evidence="4" key="1">
    <citation type="submission" date="2025-08" db="UniProtKB">
        <authorList>
            <consortium name="RefSeq"/>
        </authorList>
    </citation>
    <scope>IDENTIFICATION</scope>
    <source>
        <tissue evidence="4">Muscle</tissue>
    </source>
</reference>
<organism evidence="3 4">
    <name type="scientific">Limulus polyphemus</name>
    <name type="common">Atlantic horseshoe crab</name>
    <dbReference type="NCBI Taxonomy" id="6850"/>
    <lineage>
        <taxon>Eukaryota</taxon>
        <taxon>Metazoa</taxon>
        <taxon>Ecdysozoa</taxon>
        <taxon>Arthropoda</taxon>
        <taxon>Chelicerata</taxon>
        <taxon>Merostomata</taxon>
        <taxon>Xiphosura</taxon>
        <taxon>Limulidae</taxon>
        <taxon>Limulus</taxon>
    </lineage>
</organism>
<keyword evidence="3" id="KW-1185">Reference proteome</keyword>
<feature type="compositionally biased region" description="Acidic residues" evidence="1">
    <location>
        <begin position="98"/>
        <end position="114"/>
    </location>
</feature>
<dbReference type="GeneID" id="106466699"/>
<feature type="compositionally biased region" description="Polar residues" evidence="1">
    <location>
        <begin position="166"/>
        <end position="177"/>
    </location>
</feature>
<dbReference type="Proteomes" id="UP000694941">
    <property type="component" value="Unplaced"/>
</dbReference>
<feature type="region of interest" description="Disordered" evidence="1">
    <location>
        <begin position="1079"/>
        <end position="1113"/>
    </location>
</feature>
<dbReference type="PANTHER" id="PTHR21534:SF0">
    <property type="entry name" value="KATANIN-INTERACTING PROTEIN"/>
    <property type="match status" value="1"/>
</dbReference>
<feature type="domain" description="KATNIP" evidence="2">
    <location>
        <begin position="1134"/>
        <end position="1444"/>
    </location>
</feature>
<feature type="compositionally biased region" description="Basic and acidic residues" evidence="1">
    <location>
        <begin position="786"/>
        <end position="806"/>
    </location>
</feature>
<feature type="domain" description="KATNIP" evidence="2">
    <location>
        <begin position="880"/>
        <end position="1029"/>
    </location>
</feature>
<dbReference type="Pfam" id="PF14652">
    <property type="entry name" value="DUF4457"/>
    <property type="match status" value="3"/>
</dbReference>
<evidence type="ECO:0000256" key="1">
    <source>
        <dbReference type="SAM" id="MobiDB-lite"/>
    </source>
</evidence>
<dbReference type="RefSeq" id="XP_022250479.1">
    <property type="nucleotide sequence ID" value="XM_022394771.1"/>
</dbReference>